<sequence length="41" mass="4814">MSGLLTLPPWPMYHCNPLKWLPGQESGTDDKKPKDREPRRH</sequence>
<dbReference type="EMBL" id="KB743017">
    <property type="protein sequence ID" value="EOB01938.1"/>
    <property type="molecule type" value="Genomic_DNA"/>
</dbReference>
<comment type="function">
    <text evidence="9">Component of the signal peptidase complex (SPC) which catalyzes the cleavage of N-terminal signal sequences from nascent proteins as they are translocated into the lumen of the endoplasmic reticulum. Dispensable for SPC enzymatic activity.</text>
</comment>
<evidence type="ECO:0000256" key="1">
    <source>
        <dbReference type="ARBA" id="ARBA00004477"/>
    </source>
</evidence>
<dbReference type="PANTHER" id="PTHR13202">
    <property type="entry name" value="MICROSOMAL SIGNAL PEPTIDASE 12 KDA SUBUNIT"/>
    <property type="match status" value="1"/>
</dbReference>
<dbReference type="Proteomes" id="UP000296049">
    <property type="component" value="Unassembled WGS sequence"/>
</dbReference>
<dbReference type="PANTHER" id="PTHR13202:SF0">
    <property type="entry name" value="SIGNAL PEPTIDASE COMPLEX SUBUNIT 1"/>
    <property type="match status" value="1"/>
</dbReference>
<evidence type="ECO:0000256" key="11">
    <source>
        <dbReference type="SAM" id="MobiDB-lite"/>
    </source>
</evidence>
<evidence type="ECO:0000313" key="13">
    <source>
        <dbReference type="Proteomes" id="UP000296049"/>
    </source>
</evidence>
<protein>
    <recommendedName>
        <fullName evidence="3">Signal peptidase complex subunit 1</fullName>
    </recommendedName>
    <alternativeName>
        <fullName evidence="8">Microsomal signal peptidase 12 kDa subunit</fullName>
    </alternativeName>
</protein>
<evidence type="ECO:0000256" key="3">
    <source>
        <dbReference type="ARBA" id="ARBA00017059"/>
    </source>
</evidence>
<comment type="subcellular location">
    <subcellularLocation>
        <location evidence="1">Endoplasmic reticulum membrane</location>
        <topology evidence="1">Multi-pass membrane protein</topology>
    </subcellularLocation>
</comment>
<keyword evidence="13" id="KW-1185">Reference proteome</keyword>
<dbReference type="InterPro" id="IPR009542">
    <property type="entry name" value="Spc1/SPCS1"/>
</dbReference>
<evidence type="ECO:0000256" key="9">
    <source>
        <dbReference type="ARBA" id="ARBA00045204"/>
    </source>
</evidence>
<dbReference type="GO" id="GO:0005787">
    <property type="term" value="C:signal peptidase complex"/>
    <property type="evidence" value="ECO:0007669"/>
    <property type="project" value="InterPro"/>
</dbReference>
<evidence type="ECO:0000256" key="6">
    <source>
        <dbReference type="ARBA" id="ARBA00022989"/>
    </source>
</evidence>
<evidence type="ECO:0000313" key="12">
    <source>
        <dbReference type="EMBL" id="EOB01938.1"/>
    </source>
</evidence>
<evidence type="ECO:0000256" key="10">
    <source>
        <dbReference type="ARBA" id="ARBA00046498"/>
    </source>
</evidence>
<proteinExistence type="inferred from homology"/>
<feature type="compositionally biased region" description="Basic and acidic residues" evidence="11">
    <location>
        <begin position="28"/>
        <end position="41"/>
    </location>
</feature>
<dbReference type="GO" id="GO:0045047">
    <property type="term" value="P:protein targeting to ER"/>
    <property type="evidence" value="ECO:0007669"/>
    <property type="project" value="TreeGrafter"/>
</dbReference>
<gene>
    <name evidence="12" type="ORF">Anapl_09955</name>
</gene>
<accession>R0LNF3</accession>
<evidence type="ECO:0000256" key="4">
    <source>
        <dbReference type="ARBA" id="ARBA00022692"/>
    </source>
</evidence>
<organism evidence="12 13">
    <name type="scientific">Anas platyrhynchos</name>
    <name type="common">Mallard</name>
    <name type="synonym">Anas boschas</name>
    <dbReference type="NCBI Taxonomy" id="8839"/>
    <lineage>
        <taxon>Eukaryota</taxon>
        <taxon>Metazoa</taxon>
        <taxon>Chordata</taxon>
        <taxon>Craniata</taxon>
        <taxon>Vertebrata</taxon>
        <taxon>Euteleostomi</taxon>
        <taxon>Archelosauria</taxon>
        <taxon>Archosauria</taxon>
        <taxon>Dinosauria</taxon>
        <taxon>Saurischia</taxon>
        <taxon>Theropoda</taxon>
        <taxon>Coelurosauria</taxon>
        <taxon>Aves</taxon>
        <taxon>Neognathae</taxon>
        <taxon>Galloanserae</taxon>
        <taxon>Anseriformes</taxon>
        <taxon>Anatidae</taxon>
        <taxon>Anatinae</taxon>
        <taxon>Anas</taxon>
    </lineage>
</organism>
<evidence type="ECO:0000256" key="5">
    <source>
        <dbReference type="ARBA" id="ARBA00022824"/>
    </source>
</evidence>
<evidence type="ECO:0000256" key="2">
    <source>
        <dbReference type="ARBA" id="ARBA00005245"/>
    </source>
</evidence>
<keyword evidence="6" id="KW-1133">Transmembrane helix</keyword>
<evidence type="ECO:0000256" key="7">
    <source>
        <dbReference type="ARBA" id="ARBA00023136"/>
    </source>
</evidence>
<keyword evidence="5" id="KW-0256">Endoplasmic reticulum</keyword>
<keyword evidence="7" id="KW-0472">Membrane</keyword>
<dbReference type="AlphaFoldDB" id="R0LNF3"/>
<evidence type="ECO:0000256" key="8">
    <source>
        <dbReference type="ARBA" id="ARBA00032913"/>
    </source>
</evidence>
<dbReference type="GO" id="GO:0006465">
    <property type="term" value="P:signal peptide processing"/>
    <property type="evidence" value="ECO:0007669"/>
    <property type="project" value="InterPro"/>
</dbReference>
<reference evidence="13" key="1">
    <citation type="journal article" date="2013" name="Nat. Genet.">
        <title>The duck genome and transcriptome provide insight into an avian influenza virus reservoir species.</title>
        <authorList>
            <person name="Huang Y."/>
            <person name="Li Y."/>
            <person name="Burt D.W."/>
            <person name="Chen H."/>
            <person name="Zhang Y."/>
            <person name="Qian W."/>
            <person name="Kim H."/>
            <person name="Gan S."/>
            <person name="Zhao Y."/>
            <person name="Li J."/>
            <person name="Yi K."/>
            <person name="Feng H."/>
            <person name="Zhu P."/>
            <person name="Li B."/>
            <person name="Liu Q."/>
            <person name="Fairley S."/>
            <person name="Magor K.E."/>
            <person name="Du Z."/>
            <person name="Hu X."/>
            <person name="Goodman L."/>
            <person name="Tafer H."/>
            <person name="Vignal A."/>
            <person name="Lee T."/>
            <person name="Kim K.W."/>
            <person name="Sheng Z."/>
            <person name="An Y."/>
            <person name="Searle S."/>
            <person name="Herrero J."/>
            <person name="Groenen M.A."/>
            <person name="Crooijmans R.P."/>
            <person name="Faraut T."/>
            <person name="Cai Q."/>
            <person name="Webster R.G."/>
            <person name="Aldridge J.R."/>
            <person name="Warren W.C."/>
            <person name="Bartschat S."/>
            <person name="Kehr S."/>
            <person name="Marz M."/>
            <person name="Stadler P.F."/>
            <person name="Smith J."/>
            <person name="Kraus R.H."/>
            <person name="Zhao Y."/>
            <person name="Ren L."/>
            <person name="Fei J."/>
            <person name="Morisson M."/>
            <person name="Kaiser P."/>
            <person name="Griffin D.K."/>
            <person name="Rao M."/>
            <person name="Pitel F."/>
            <person name="Wang J."/>
            <person name="Li N."/>
        </authorList>
    </citation>
    <scope>NUCLEOTIDE SEQUENCE [LARGE SCALE GENOMIC DNA]</scope>
</reference>
<dbReference type="Pfam" id="PF06645">
    <property type="entry name" value="SPC12"/>
    <property type="match status" value="1"/>
</dbReference>
<name>R0LNF3_ANAPL</name>
<comment type="subunit">
    <text evidence="10">Component of the signal peptidase complex paralog A (SPC-A) composed of a catalytic subunit SEC11A and three accessory subunits SPCS1, SPCS2 and SPCS3. Component of the signal peptidase complex paralog C (SPC-C) composed of a catalytic subunit SEC11C and three accessory subunits SPCS1, SPCS2 and SPCS3. Within the complex, interacts with SPCS2 and SPCS3. The complex induces a local thinning of the ER membrane which is used to measure the length of the signal peptide (SP) h-region of protein substrates. This ensures the selectivity of the complex towards h-regions shorter than 18-20 amino acids.</text>
</comment>
<feature type="region of interest" description="Disordered" evidence="11">
    <location>
        <begin position="17"/>
        <end position="41"/>
    </location>
</feature>
<comment type="similarity">
    <text evidence="2">Belongs to the SPCS1 family.</text>
</comment>
<keyword evidence="4" id="KW-0812">Transmembrane</keyword>
<feature type="non-terminal residue" evidence="12">
    <location>
        <position position="41"/>
    </location>
</feature>